<dbReference type="Pfam" id="PF01728">
    <property type="entry name" value="FtsJ"/>
    <property type="match status" value="1"/>
</dbReference>
<evidence type="ECO:0000256" key="1">
    <source>
        <dbReference type="ARBA" id="ARBA00022884"/>
    </source>
</evidence>
<organism evidence="5 6">
    <name type="scientific">Gilvimarinus algae</name>
    <dbReference type="NCBI Taxonomy" id="3058037"/>
    <lineage>
        <taxon>Bacteria</taxon>
        <taxon>Pseudomonadati</taxon>
        <taxon>Pseudomonadota</taxon>
        <taxon>Gammaproteobacteria</taxon>
        <taxon>Cellvibrionales</taxon>
        <taxon>Cellvibrionaceae</taxon>
        <taxon>Gilvimarinus</taxon>
    </lineage>
</organism>
<dbReference type="RefSeq" id="WP_302711778.1">
    <property type="nucleotide sequence ID" value="NZ_JAULRT010000035.1"/>
</dbReference>
<keyword evidence="1 3" id="KW-0694">RNA-binding</keyword>
<dbReference type="SUPFAM" id="SSF55174">
    <property type="entry name" value="Alpha-L RNA-binding motif"/>
    <property type="match status" value="1"/>
</dbReference>
<comment type="caution">
    <text evidence="5">The sequence shown here is derived from an EMBL/GenBank/DDBJ whole genome shotgun (WGS) entry which is preliminary data.</text>
</comment>
<dbReference type="NCBIfam" id="TIGR00478">
    <property type="entry name" value="tly"/>
    <property type="match status" value="1"/>
</dbReference>
<dbReference type="PANTHER" id="PTHR32319">
    <property type="entry name" value="BACTERIAL HEMOLYSIN-LIKE PROTEIN"/>
    <property type="match status" value="1"/>
</dbReference>
<dbReference type="InterPro" id="IPR004538">
    <property type="entry name" value="Hemolysin_A/TlyA"/>
</dbReference>
<evidence type="ECO:0000313" key="6">
    <source>
        <dbReference type="Proteomes" id="UP001168380"/>
    </source>
</evidence>
<dbReference type="InterPro" id="IPR047048">
    <property type="entry name" value="TlyA"/>
</dbReference>
<dbReference type="InterPro" id="IPR029063">
    <property type="entry name" value="SAM-dependent_MTases_sf"/>
</dbReference>
<evidence type="ECO:0000259" key="4">
    <source>
        <dbReference type="SMART" id="SM00363"/>
    </source>
</evidence>
<dbReference type="InterPro" id="IPR002877">
    <property type="entry name" value="RNA_MeTrfase_FtsJ_dom"/>
</dbReference>
<dbReference type="Pfam" id="PF01479">
    <property type="entry name" value="S4"/>
    <property type="match status" value="1"/>
</dbReference>
<keyword evidence="6" id="KW-1185">Reference proteome</keyword>
<dbReference type="PANTHER" id="PTHR32319:SF0">
    <property type="entry name" value="BACTERIAL HEMOLYSIN-LIKE PROTEIN"/>
    <property type="match status" value="1"/>
</dbReference>
<dbReference type="Gene3D" id="3.10.290.10">
    <property type="entry name" value="RNA-binding S4 domain"/>
    <property type="match status" value="1"/>
</dbReference>
<dbReference type="PIRSF" id="PIRSF005578">
    <property type="entry name" value="TlyA"/>
    <property type="match status" value="1"/>
</dbReference>
<sequence length="254" mass="27970">MSRLDQVLVERGLAISRAQAQQYIRAGKVQVLMTNGEWQTQSKNSFKCLPEHQLRLLAGEEERYVSRGGLKLAGALARTGVDPDGKIALDVGQSTGGFSDCLLQAGIGALVGVDVGRDQLAEKIKNDARVSYYENINARELPFQLREKHAPTGFDLAVMDVSFISQTLILPALMPLLAPGGDLISLVKPQFEVGREGIAKGGIVRDENLYQQVEEKIRRSCEHLRLQVQDYFASSITGGDGNREFFVWAVKPEK</sequence>
<dbReference type="GO" id="GO:0032259">
    <property type="term" value="P:methylation"/>
    <property type="evidence" value="ECO:0007669"/>
    <property type="project" value="UniProtKB-KW"/>
</dbReference>
<dbReference type="SMART" id="SM00363">
    <property type="entry name" value="S4"/>
    <property type="match status" value="1"/>
</dbReference>
<feature type="domain" description="RNA-binding S4" evidence="4">
    <location>
        <begin position="2"/>
        <end position="73"/>
    </location>
</feature>
<gene>
    <name evidence="5" type="ORF">QWI16_05590</name>
</gene>
<dbReference type="PROSITE" id="PS50889">
    <property type="entry name" value="S4"/>
    <property type="match status" value="1"/>
</dbReference>
<keyword evidence="5" id="KW-0808">Transferase</keyword>
<evidence type="ECO:0000313" key="5">
    <source>
        <dbReference type="EMBL" id="MDO3381639.1"/>
    </source>
</evidence>
<accession>A0ABT8TDJ8</accession>
<dbReference type="InterPro" id="IPR036986">
    <property type="entry name" value="S4_RNA-bd_sf"/>
</dbReference>
<dbReference type="InterPro" id="IPR002942">
    <property type="entry name" value="S4_RNA-bd"/>
</dbReference>
<evidence type="ECO:0000256" key="2">
    <source>
        <dbReference type="ARBA" id="ARBA00029460"/>
    </source>
</evidence>
<dbReference type="Proteomes" id="UP001168380">
    <property type="component" value="Unassembled WGS sequence"/>
</dbReference>
<comment type="similarity">
    <text evidence="2">Belongs to the TlyA family.</text>
</comment>
<proteinExistence type="inferred from homology"/>
<name>A0ABT8TDJ8_9GAMM</name>
<dbReference type="GO" id="GO:0008168">
    <property type="term" value="F:methyltransferase activity"/>
    <property type="evidence" value="ECO:0007669"/>
    <property type="project" value="UniProtKB-KW"/>
</dbReference>
<reference evidence="5" key="1">
    <citation type="submission" date="2023-07" db="EMBL/GenBank/DDBJ databases">
        <title>Gilvimarinus algae sp. nov., isolated from the surface of Kelp.</title>
        <authorList>
            <person name="Sun Y.Y."/>
            <person name="Gong Y."/>
            <person name="Du Z.J."/>
        </authorList>
    </citation>
    <scope>NUCLEOTIDE SEQUENCE</scope>
    <source>
        <strain evidence="5">SDUM040014</strain>
    </source>
</reference>
<evidence type="ECO:0000256" key="3">
    <source>
        <dbReference type="PROSITE-ProRule" id="PRU00182"/>
    </source>
</evidence>
<protein>
    <submittedName>
        <fullName evidence="5">TlyA family RNA methyltransferase</fullName>
    </submittedName>
</protein>
<keyword evidence="5" id="KW-0489">Methyltransferase</keyword>
<dbReference type="EMBL" id="JAULRT010000035">
    <property type="protein sequence ID" value="MDO3381639.1"/>
    <property type="molecule type" value="Genomic_DNA"/>
</dbReference>
<dbReference type="Gene3D" id="3.40.50.150">
    <property type="entry name" value="Vaccinia Virus protein VP39"/>
    <property type="match status" value="1"/>
</dbReference>
<dbReference type="SUPFAM" id="SSF53335">
    <property type="entry name" value="S-adenosyl-L-methionine-dependent methyltransferases"/>
    <property type="match status" value="1"/>
</dbReference>
<dbReference type="CDD" id="cd00165">
    <property type="entry name" value="S4"/>
    <property type="match status" value="1"/>
</dbReference>